<dbReference type="OrthoDB" id="6252195at2759"/>
<name>A0A448WMR9_9PLAT</name>
<evidence type="ECO:0000313" key="2">
    <source>
        <dbReference type="Proteomes" id="UP000784294"/>
    </source>
</evidence>
<keyword evidence="2" id="KW-1185">Reference proteome</keyword>
<reference evidence="1" key="1">
    <citation type="submission" date="2018-11" db="EMBL/GenBank/DDBJ databases">
        <authorList>
            <consortium name="Pathogen Informatics"/>
        </authorList>
    </citation>
    <scope>NUCLEOTIDE SEQUENCE</scope>
</reference>
<dbReference type="Proteomes" id="UP000784294">
    <property type="component" value="Unassembled WGS sequence"/>
</dbReference>
<dbReference type="EMBL" id="CAAALY010025609">
    <property type="protein sequence ID" value="VEL15716.1"/>
    <property type="molecule type" value="Genomic_DNA"/>
</dbReference>
<comment type="caution">
    <text evidence="1">The sequence shown here is derived from an EMBL/GenBank/DDBJ whole genome shotgun (WGS) entry which is preliminary data.</text>
</comment>
<accession>A0A448WMR9</accession>
<organism evidence="1 2">
    <name type="scientific">Protopolystoma xenopodis</name>
    <dbReference type="NCBI Taxonomy" id="117903"/>
    <lineage>
        <taxon>Eukaryota</taxon>
        <taxon>Metazoa</taxon>
        <taxon>Spiralia</taxon>
        <taxon>Lophotrochozoa</taxon>
        <taxon>Platyhelminthes</taxon>
        <taxon>Monogenea</taxon>
        <taxon>Polyopisthocotylea</taxon>
        <taxon>Polystomatidea</taxon>
        <taxon>Polystomatidae</taxon>
        <taxon>Protopolystoma</taxon>
    </lineage>
</organism>
<dbReference type="AlphaFoldDB" id="A0A448WMR9"/>
<gene>
    <name evidence="1" type="ORF">PXEA_LOCUS9156</name>
</gene>
<sequence>MWNAVSLRLDAHIASLSTHLDLTGFEAAVAAHLPNLSGSGSSSSNSASAATISGGACGVGGLMLNHRAYNLIRPHAVARRYAELAASLHSIGHAYPGSKYHFFESI</sequence>
<proteinExistence type="predicted"/>
<protein>
    <submittedName>
        <fullName evidence="1">Uncharacterized protein</fullName>
    </submittedName>
</protein>
<evidence type="ECO:0000313" key="1">
    <source>
        <dbReference type="EMBL" id="VEL15716.1"/>
    </source>
</evidence>